<dbReference type="InterPro" id="IPR003607">
    <property type="entry name" value="HD/PDEase_dom"/>
</dbReference>
<keyword evidence="1" id="KW-0547">Nucleotide-binding</keyword>
<dbReference type="PROSITE" id="PS51831">
    <property type="entry name" value="HD"/>
    <property type="match status" value="1"/>
</dbReference>
<dbReference type="SMART" id="SM00471">
    <property type="entry name" value="HDc"/>
    <property type="match status" value="1"/>
</dbReference>
<evidence type="ECO:0000256" key="1">
    <source>
        <dbReference type="ARBA" id="ARBA00022741"/>
    </source>
</evidence>
<sequence length="887" mass="100534">MSFYKGCTVPVRNPGGGVYLAVEIPEQDDFLKYLDCLRRFLELSIRASGVGGSEERLELVADLIALFYKVPLLEEPIRGLSLSPFKAYLTYRVMRHNFRDLDEKSMKDVMESLSDAHREMSDIFELLDRISDLSEDIFIRAPADTRPGYNISSLIVHLLAVSALAWSKGSGLGRRERAILRIASLLHDIGKPLDPEHHVSRSVGEARKLLSGILSIEDLEEVLEIIENHHNPGYSGRFKGEVSILREADHFSAGADRLNSLIWASIIGELAELSGLSEEDAFETYYVRGEWGRWLELERRRPGITRELTEKCVKYALSEYRMEEGEERFEGVHIVKLDVASIQDFIRDSEKLPLLSASSYIVDLAVMFNSLRAVQAEIPGYPVECFLYSAGGNVIALFPREMLDMARKPLRRAFSEEYLGFGPLSVNIADTELIDNYRKMIEELDRRLEVEKISIKQDRGIISLGIEMLCDFCRKGPATMDLRIGEEVFHLCEECEGRYAFFRSRGHMRNKWEEAETLSGKKLREVFGREWNDVSEWILELIAGHDEEPGEERYLNIAVVKLDGNLMGSFMARSINLSDALERSARIDISLKKAFKEAIKAIHDSCGEKEEARVILGLQYIGGDDSLILAPSWLSYPLSLILMVEFARNMGYSLIDECTYTGATLSVGLAAMPPAHNIWAALDAVSVLLSRAKDKGRFPFYMGAIAFDVTEGGLLTGETAGARMRELQKLHLSCQPWIIGPYGDGGCDPFKPFRVPPRAEREVRPERGLDALWALIKVLGGEEIDPLRSPDSELRSLYRELMRRSYEEYERAKRGEETRLKEIRRFIRKVESFPSRFGFSLSDREYSSLARALALYESEDRGLRSLFMNDILEDLNRLCKILMGGAA</sequence>
<dbReference type="Gene3D" id="1.10.3210.10">
    <property type="entry name" value="Hypothetical protein af1432"/>
    <property type="match status" value="1"/>
</dbReference>
<dbReference type="PANTHER" id="PTHR36528:SF1">
    <property type="entry name" value="CRISPR SYSTEM SINGLE-STRAND-SPECIFIC DEOXYRIBONUCLEASE CAS10_CSM1 (SUBTYPE III-A)"/>
    <property type="match status" value="1"/>
</dbReference>
<dbReference type="CDD" id="cd00077">
    <property type="entry name" value="HDc"/>
    <property type="match status" value="1"/>
</dbReference>
<gene>
    <name evidence="4" type="ORF">D9Q81_07330</name>
</gene>
<dbReference type="Pfam" id="PF01966">
    <property type="entry name" value="HD"/>
    <property type="match status" value="1"/>
</dbReference>
<dbReference type="PANTHER" id="PTHR36528">
    <property type="entry name" value="CRISPR SYSTEM SINGLE-STRAND-SPECIFIC DEOXYRIBONUCLEASE CAS10/CSM1 (SUBTYPE III-A)"/>
    <property type="match status" value="1"/>
</dbReference>
<dbReference type="RefSeq" id="WP_125742401.1">
    <property type="nucleotide sequence ID" value="NZ_RCOR01000040.1"/>
</dbReference>
<dbReference type="InterPro" id="IPR043128">
    <property type="entry name" value="Rev_trsase/Diguanyl_cyclase"/>
</dbReference>
<protein>
    <submittedName>
        <fullName evidence="4">HD domain-containing protein</fullName>
    </submittedName>
</protein>
<keyword evidence="2" id="KW-0051">Antiviral defense</keyword>
<evidence type="ECO:0000313" key="5">
    <source>
        <dbReference type="Proteomes" id="UP000278149"/>
    </source>
</evidence>
<organism evidence="4 5">
    <name type="scientific">Candidatus Korarchaeum cryptofilum</name>
    <dbReference type="NCBI Taxonomy" id="498846"/>
    <lineage>
        <taxon>Archaea</taxon>
        <taxon>Thermoproteota</taxon>
        <taxon>Candidatus Korarchaeia</taxon>
        <taxon>Candidatus Korarchaeales</taxon>
        <taxon>Candidatus Korarchaeaceae</taxon>
        <taxon>Candidatus Korarchaeum</taxon>
    </lineage>
</organism>
<name>A0A3R9Q8F0_9CREN</name>
<accession>A0A3R9Q8F0</accession>
<feature type="domain" description="HD" evidence="3">
    <location>
        <begin position="154"/>
        <end position="254"/>
    </location>
</feature>
<evidence type="ECO:0000256" key="2">
    <source>
        <dbReference type="ARBA" id="ARBA00023118"/>
    </source>
</evidence>
<dbReference type="Proteomes" id="UP000278149">
    <property type="component" value="Unassembled WGS sequence"/>
</dbReference>
<evidence type="ECO:0000313" key="4">
    <source>
        <dbReference type="EMBL" id="RSN67857.1"/>
    </source>
</evidence>
<proteinExistence type="predicted"/>
<dbReference type="AlphaFoldDB" id="A0A3R9Q8F0"/>
<dbReference type="GO" id="GO:0051607">
    <property type="term" value="P:defense response to virus"/>
    <property type="evidence" value="ECO:0007669"/>
    <property type="project" value="UniProtKB-KW"/>
</dbReference>
<reference evidence="4 5" key="1">
    <citation type="submission" date="2018-10" db="EMBL/GenBank/DDBJ databases">
        <title>Co-occurring genomic capacity for anaerobic methane metabolism and dissimilatory sulfite reduction discovered in the Korarchaeota.</title>
        <authorList>
            <person name="Mckay L.J."/>
            <person name="Dlakic M."/>
            <person name="Fields M.W."/>
            <person name="Delmont T.O."/>
            <person name="Eren A.M."/>
            <person name="Jay Z.J."/>
            <person name="Klingelsmith K.B."/>
            <person name="Rusch D.B."/>
            <person name="Inskeep W.P."/>
        </authorList>
    </citation>
    <scope>NUCLEOTIDE SEQUENCE [LARGE SCALE GENOMIC DNA]</scope>
    <source>
        <strain evidence="4 5">WS</strain>
    </source>
</reference>
<comment type="caution">
    <text evidence="4">The sequence shown here is derived from an EMBL/GenBank/DDBJ whole genome shotgun (WGS) entry which is preliminary data.</text>
</comment>
<dbReference type="EMBL" id="RCOR01000040">
    <property type="protein sequence ID" value="RSN67857.1"/>
    <property type="molecule type" value="Genomic_DNA"/>
</dbReference>
<dbReference type="SUPFAM" id="SSF109604">
    <property type="entry name" value="HD-domain/PDEase-like"/>
    <property type="match status" value="1"/>
</dbReference>
<dbReference type="InterPro" id="IPR052117">
    <property type="entry name" value="Cas10/Csm1_subtype-III-A"/>
</dbReference>
<dbReference type="Pfam" id="PF22335">
    <property type="entry name" value="Cas10-Cmr2_palm2"/>
    <property type="match status" value="1"/>
</dbReference>
<dbReference type="InterPro" id="IPR006674">
    <property type="entry name" value="HD_domain"/>
</dbReference>
<dbReference type="GO" id="GO:0000166">
    <property type="term" value="F:nucleotide binding"/>
    <property type="evidence" value="ECO:0007669"/>
    <property type="project" value="UniProtKB-KW"/>
</dbReference>
<dbReference type="Gene3D" id="3.30.70.270">
    <property type="match status" value="1"/>
</dbReference>
<evidence type="ECO:0000259" key="3">
    <source>
        <dbReference type="PROSITE" id="PS51831"/>
    </source>
</evidence>
<dbReference type="InterPro" id="IPR054767">
    <property type="entry name" value="Cas10-Cmr2_palm2"/>
</dbReference>